<sequence length="315" mass="36450">MSGNKYRTSHVTELDKNTSNDTRLVNTSKSFDGNMYEAFVTTNVNLNSTDRLFVYICNSITDIPAKPLRQIVVMVEDESKDSITTLLKPTYYREYDDVRLVCTNEKPLFMLWKRDHETIGYYHEGKSDVLKPGYELDKDGSLLINKFSHAQEDEYVCIYNNGRGEDVKQHNIKTVASRRGCCGRCEDRMSASDKAVLCDICKLWFHKDCEGLNEELYAALNKFGHKGSQDIPWQCKICKRYASGLILEITKMKQKQDKMEVKLLEIENKTKEAEKSLAHIGDKVSNNEVELKSSKERLIFQTPKYFQCKNRSQRK</sequence>
<dbReference type="PROSITE" id="PS01359">
    <property type="entry name" value="ZF_PHD_1"/>
    <property type="match status" value="1"/>
</dbReference>
<dbReference type="SUPFAM" id="SSF48726">
    <property type="entry name" value="Immunoglobulin"/>
    <property type="match status" value="1"/>
</dbReference>
<proteinExistence type="predicted"/>
<dbReference type="InterPro" id="IPR001965">
    <property type="entry name" value="Znf_PHD"/>
</dbReference>
<dbReference type="InterPro" id="IPR019787">
    <property type="entry name" value="Znf_PHD-finger"/>
</dbReference>
<dbReference type="Gene3D" id="2.60.40.10">
    <property type="entry name" value="Immunoglobulins"/>
    <property type="match status" value="1"/>
</dbReference>
<dbReference type="InterPro" id="IPR013083">
    <property type="entry name" value="Znf_RING/FYVE/PHD"/>
</dbReference>
<evidence type="ECO:0000313" key="9">
    <source>
        <dbReference type="Proteomes" id="UP000230750"/>
    </source>
</evidence>
<dbReference type="SMART" id="SM00249">
    <property type="entry name" value="PHD"/>
    <property type="match status" value="1"/>
</dbReference>
<accession>A0A2G8JWY2</accession>
<evidence type="ECO:0000256" key="3">
    <source>
        <dbReference type="ARBA" id="ARBA00022833"/>
    </source>
</evidence>
<reference evidence="8 9" key="1">
    <citation type="journal article" date="2017" name="PLoS Biol.">
        <title>The sea cucumber genome provides insights into morphological evolution and visceral regeneration.</title>
        <authorList>
            <person name="Zhang X."/>
            <person name="Sun L."/>
            <person name="Yuan J."/>
            <person name="Sun Y."/>
            <person name="Gao Y."/>
            <person name="Zhang L."/>
            <person name="Li S."/>
            <person name="Dai H."/>
            <person name="Hamel J.F."/>
            <person name="Liu C."/>
            <person name="Yu Y."/>
            <person name="Liu S."/>
            <person name="Lin W."/>
            <person name="Guo K."/>
            <person name="Jin S."/>
            <person name="Xu P."/>
            <person name="Storey K.B."/>
            <person name="Huan P."/>
            <person name="Zhang T."/>
            <person name="Zhou Y."/>
            <person name="Zhang J."/>
            <person name="Lin C."/>
            <person name="Li X."/>
            <person name="Xing L."/>
            <person name="Huo D."/>
            <person name="Sun M."/>
            <person name="Wang L."/>
            <person name="Mercier A."/>
            <person name="Li F."/>
            <person name="Yang H."/>
            <person name="Xiang J."/>
        </authorList>
    </citation>
    <scope>NUCLEOTIDE SEQUENCE [LARGE SCALE GENOMIC DNA]</scope>
    <source>
        <strain evidence="8">Shaxun</strain>
        <tissue evidence="8">Muscle</tissue>
    </source>
</reference>
<dbReference type="Proteomes" id="UP000230750">
    <property type="component" value="Unassembled WGS sequence"/>
</dbReference>
<evidence type="ECO:0000256" key="2">
    <source>
        <dbReference type="ARBA" id="ARBA00022771"/>
    </source>
</evidence>
<dbReference type="PROSITE" id="PS50016">
    <property type="entry name" value="ZF_PHD_2"/>
    <property type="match status" value="1"/>
</dbReference>
<keyword evidence="5" id="KW-0175">Coiled coil</keyword>
<comment type="caution">
    <text evidence="8">The sequence shown here is derived from an EMBL/GenBank/DDBJ whole genome shotgun (WGS) entry which is preliminary data.</text>
</comment>
<keyword evidence="3" id="KW-0862">Zinc</keyword>
<evidence type="ECO:0000313" key="8">
    <source>
        <dbReference type="EMBL" id="PIK40266.1"/>
    </source>
</evidence>
<evidence type="ECO:0000256" key="6">
    <source>
        <dbReference type="SAM" id="MobiDB-lite"/>
    </source>
</evidence>
<feature type="region of interest" description="Disordered" evidence="6">
    <location>
        <begin position="1"/>
        <end position="21"/>
    </location>
</feature>
<dbReference type="InterPro" id="IPR011011">
    <property type="entry name" value="Znf_FYVE_PHD"/>
</dbReference>
<keyword evidence="1" id="KW-0479">Metal-binding</keyword>
<keyword evidence="9" id="KW-1185">Reference proteome</keyword>
<dbReference type="GO" id="GO:0008270">
    <property type="term" value="F:zinc ion binding"/>
    <property type="evidence" value="ECO:0007669"/>
    <property type="project" value="UniProtKB-KW"/>
</dbReference>
<dbReference type="InterPro" id="IPR036179">
    <property type="entry name" value="Ig-like_dom_sf"/>
</dbReference>
<evidence type="ECO:0000256" key="1">
    <source>
        <dbReference type="ARBA" id="ARBA00022723"/>
    </source>
</evidence>
<dbReference type="OrthoDB" id="9447188at2759"/>
<feature type="domain" description="PHD-type" evidence="7">
    <location>
        <begin position="179"/>
        <end position="241"/>
    </location>
</feature>
<dbReference type="AlphaFoldDB" id="A0A2G8JWY2"/>
<evidence type="ECO:0000256" key="4">
    <source>
        <dbReference type="PROSITE-ProRule" id="PRU00146"/>
    </source>
</evidence>
<gene>
    <name evidence="8" type="ORF">BSL78_22886</name>
</gene>
<dbReference type="InterPro" id="IPR019786">
    <property type="entry name" value="Zinc_finger_PHD-type_CS"/>
</dbReference>
<keyword evidence="2 4" id="KW-0863">Zinc-finger</keyword>
<dbReference type="SUPFAM" id="SSF57903">
    <property type="entry name" value="FYVE/PHD zinc finger"/>
    <property type="match status" value="1"/>
</dbReference>
<evidence type="ECO:0000259" key="7">
    <source>
        <dbReference type="PROSITE" id="PS50016"/>
    </source>
</evidence>
<feature type="coiled-coil region" evidence="5">
    <location>
        <begin position="249"/>
        <end position="276"/>
    </location>
</feature>
<evidence type="ECO:0000256" key="5">
    <source>
        <dbReference type="SAM" id="Coils"/>
    </source>
</evidence>
<dbReference type="Gene3D" id="3.30.40.10">
    <property type="entry name" value="Zinc/RING finger domain, C3HC4 (zinc finger)"/>
    <property type="match status" value="1"/>
</dbReference>
<name>A0A2G8JWY2_STIJA</name>
<protein>
    <recommendedName>
        <fullName evidence="7">PHD-type domain-containing protein</fullName>
    </recommendedName>
</protein>
<dbReference type="EMBL" id="MRZV01001142">
    <property type="protein sequence ID" value="PIK40266.1"/>
    <property type="molecule type" value="Genomic_DNA"/>
</dbReference>
<dbReference type="InterPro" id="IPR013783">
    <property type="entry name" value="Ig-like_fold"/>
</dbReference>
<organism evidence="8 9">
    <name type="scientific">Stichopus japonicus</name>
    <name type="common">Sea cucumber</name>
    <dbReference type="NCBI Taxonomy" id="307972"/>
    <lineage>
        <taxon>Eukaryota</taxon>
        <taxon>Metazoa</taxon>
        <taxon>Echinodermata</taxon>
        <taxon>Eleutherozoa</taxon>
        <taxon>Echinozoa</taxon>
        <taxon>Holothuroidea</taxon>
        <taxon>Aspidochirotacea</taxon>
        <taxon>Aspidochirotida</taxon>
        <taxon>Stichopodidae</taxon>
        <taxon>Apostichopus</taxon>
    </lineage>
</organism>